<accession>A0A4C1U634</accession>
<dbReference type="Proteomes" id="UP000299102">
    <property type="component" value="Unassembled WGS sequence"/>
</dbReference>
<name>A0A4C1U634_EUMVA</name>
<proteinExistence type="predicted"/>
<reference evidence="1 2" key="1">
    <citation type="journal article" date="2019" name="Commun. Biol.">
        <title>The bagworm genome reveals a unique fibroin gene that provides high tensile strength.</title>
        <authorList>
            <person name="Kono N."/>
            <person name="Nakamura H."/>
            <person name="Ohtoshi R."/>
            <person name="Tomita M."/>
            <person name="Numata K."/>
            <person name="Arakawa K."/>
        </authorList>
    </citation>
    <scope>NUCLEOTIDE SEQUENCE [LARGE SCALE GENOMIC DNA]</scope>
</reference>
<keyword evidence="2" id="KW-1185">Reference proteome</keyword>
<sequence length="226" mass="24918">MLPHRRLTPGASRSACTRHGLNISAIALLRQTADGCRGRRSYFGIGAAREECYGEVATTGNRICSGSWTESMAVAGLKPNMKPISESKACQGIAGTHDNPIPHTEKVNNNEELGGIELLNLDRILYNQTTIYSKPLRNSFVEQNLGPMEMLKMQCGNSLHLSLRNGSTKIADKRPTNTRGVRLAEKFTCNSIPVERATLTPLVRHTQVTTLPRHTRGLTRRDSICH</sequence>
<organism evidence="1 2">
    <name type="scientific">Eumeta variegata</name>
    <name type="common">Bagworm moth</name>
    <name type="synonym">Eumeta japonica</name>
    <dbReference type="NCBI Taxonomy" id="151549"/>
    <lineage>
        <taxon>Eukaryota</taxon>
        <taxon>Metazoa</taxon>
        <taxon>Ecdysozoa</taxon>
        <taxon>Arthropoda</taxon>
        <taxon>Hexapoda</taxon>
        <taxon>Insecta</taxon>
        <taxon>Pterygota</taxon>
        <taxon>Neoptera</taxon>
        <taxon>Endopterygota</taxon>
        <taxon>Lepidoptera</taxon>
        <taxon>Glossata</taxon>
        <taxon>Ditrysia</taxon>
        <taxon>Tineoidea</taxon>
        <taxon>Psychidae</taxon>
        <taxon>Oiketicinae</taxon>
        <taxon>Eumeta</taxon>
    </lineage>
</organism>
<dbReference type="AlphaFoldDB" id="A0A4C1U634"/>
<dbReference type="EMBL" id="BGZK01000132">
    <property type="protein sequence ID" value="GBP21738.1"/>
    <property type="molecule type" value="Genomic_DNA"/>
</dbReference>
<evidence type="ECO:0000313" key="2">
    <source>
        <dbReference type="Proteomes" id="UP000299102"/>
    </source>
</evidence>
<protein>
    <submittedName>
        <fullName evidence="1">Uncharacterized protein</fullName>
    </submittedName>
</protein>
<gene>
    <name evidence="1" type="ORF">EVAR_10915_1</name>
</gene>
<evidence type="ECO:0000313" key="1">
    <source>
        <dbReference type="EMBL" id="GBP21738.1"/>
    </source>
</evidence>
<comment type="caution">
    <text evidence="1">The sequence shown here is derived from an EMBL/GenBank/DDBJ whole genome shotgun (WGS) entry which is preliminary data.</text>
</comment>